<evidence type="ECO:0000259" key="1">
    <source>
        <dbReference type="PROSITE" id="PS51186"/>
    </source>
</evidence>
<dbReference type="InterPro" id="IPR000182">
    <property type="entry name" value="GNAT_dom"/>
</dbReference>
<dbReference type="Gene3D" id="3.40.630.30">
    <property type="match status" value="1"/>
</dbReference>
<reference evidence="2 3" key="1">
    <citation type="journal article" date="2024" name="IMA Fungus">
        <title>Apiospora arundinis, a panoply of carbohydrate-active enzymes and secondary metabolites.</title>
        <authorList>
            <person name="Sorensen T."/>
            <person name="Petersen C."/>
            <person name="Muurmann A.T."/>
            <person name="Christiansen J.V."/>
            <person name="Brundto M.L."/>
            <person name="Overgaard C.K."/>
            <person name="Boysen A.T."/>
            <person name="Wollenberg R.D."/>
            <person name="Larsen T.O."/>
            <person name="Sorensen J.L."/>
            <person name="Nielsen K.L."/>
            <person name="Sondergaard T.E."/>
        </authorList>
    </citation>
    <scope>NUCLEOTIDE SEQUENCE [LARGE SCALE GENOMIC DNA]</scope>
    <source>
        <strain evidence="2 3">AAU 773</strain>
    </source>
</reference>
<dbReference type="InterPro" id="IPR052523">
    <property type="entry name" value="Trichothecene_AcTrans"/>
</dbReference>
<dbReference type="CDD" id="cd04301">
    <property type="entry name" value="NAT_SF"/>
    <property type="match status" value="1"/>
</dbReference>
<proteinExistence type="predicted"/>
<dbReference type="InterPro" id="IPR016181">
    <property type="entry name" value="Acyl_CoA_acyltransferase"/>
</dbReference>
<dbReference type="PROSITE" id="PS51186">
    <property type="entry name" value="GNAT"/>
    <property type="match status" value="1"/>
</dbReference>
<sequence length="236" mass="25994">MDLPFSVPASLAPGLVIAPMTKEDTDAAAVVYYDSFGTDPANGSWWPKDLAPLLSWCSGRMQMKLSDPDVRIFKVNDAETGEMVAYARWDVPKGSTTFGKWMGGDVESVDGKTTTATPPEYPEGGNVEIASRFFSALGESQKRHKTDDMLGLSLLCVSPKHFRKGIATALLVPMLDIADAEGRKCYLEATPAGKPVYERLGFRQVEVLSFDWDELTSKRNGLYKNFVMIRDPVAKK</sequence>
<name>A0ABR2JI71_9PEZI</name>
<comment type="caution">
    <text evidence="2">The sequence shown here is derived from an EMBL/GenBank/DDBJ whole genome shotgun (WGS) entry which is preliminary data.</text>
</comment>
<evidence type="ECO:0000313" key="2">
    <source>
        <dbReference type="EMBL" id="KAK8877505.1"/>
    </source>
</evidence>
<keyword evidence="3" id="KW-1185">Reference proteome</keyword>
<dbReference type="Proteomes" id="UP001390339">
    <property type="component" value="Unassembled WGS sequence"/>
</dbReference>
<feature type="domain" description="N-acetyltransferase" evidence="1">
    <location>
        <begin position="144"/>
        <end position="233"/>
    </location>
</feature>
<organism evidence="2 3">
    <name type="scientific">Apiospora arundinis</name>
    <dbReference type="NCBI Taxonomy" id="335852"/>
    <lineage>
        <taxon>Eukaryota</taxon>
        <taxon>Fungi</taxon>
        <taxon>Dikarya</taxon>
        <taxon>Ascomycota</taxon>
        <taxon>Pezizomycotina</taxon>
        <taxon>Sordariomycetes</taxon>
        <taxon>Xylariomycetidae</taxon>
        <taxon>Amphisphaeriales</taxon>
        <taxon>Apiosporaceae</taxon>
        <taxon>Apiospora</taxon>
    </lineage>
</organism>
<dbReference type="PANTHER" id="PTHR42791">
    <property type="entry name" value="GNAT FAMILY ACETYLTRANSFERASE"/>
    <property type="match status" value="1"/>
</dbReference>
<dbReference type="Pfam" id="PF13673">
    <property type="entry name" value="Acetyltransf_10"/>
    <property type="match status" value="1"/>
</dbReference>
<dbReference type="PANTHER" id="PTHR42791:SF2">
    <property type="entry name" value="N-ACETYLTRANSFERASE DOMAIN-CONTAINING PROTEIN"/>
    <property type="match status" value="1"/>
</dbReference>
<dbReference type="EMBL" id="JAPCWZ010000002">
    <property type="protein sequence ID" value="KAK8877505.1"/>
    <property type="molecule type" value="Genomic_DNA"/>
</dbReference>
<evidence type="ECO:0000313" key="3">
    <source>
        <dbReference type="Proteomes" id="UP001390339"/>
    </source>
</evidence>
<dbReference type="SUPFAM" id="SSF55729">
    <property type="entry name" value="Acyl-CoA N-acyltransferases (Nat)"/>
    <property type="match status" value="1"/>
</dbReference>
<accession>A0ABR2JI71</accession>
<gene>
    <name evidence="2" type="ORF">PGQ11_002451</name>
</gene>
<protein>
    <recommendedName>
        <fullName evidence="1">N-acetyltransferase domain-containing protein</fullName>
    </recommendedName>
</protein>